<sequence>MNTIFLFAFLSFLSLSTSTLAQVQFTQRLEVETEWSDDDFFVLPRENGMVAFRMKSETSYGSKNIFQYVVGDFQLRADSPRQIKLDGFYELEGFDLDEDLLYVLFNKGSQYDSEKAIFEINLENQTMQELELNSILEMELQDFLVFNKHAVFMGKYDYRPVIQIFDILSKEVITVPGLFEKDAKILQMRKDPELNVFDVVISSRDFYKKKIVSIVTFDTKGNKLREVKIDDLGDPSMEIVEGLLTSSHQYKQALIGPYGLRKKEAYQGLYFTKINEFGEYENKFYTVSDFENFFNYLPDKARERKLRRVERNLNRGKQIPIRNVVVTREINASDGYYLVYNDHFISSSSRYIPRDGMYASNFYRLNPMMGGYGGLYNPLWIDPRFRSSQVSNQYKYLAAQFILFDEEGNIIWDNTLNLDNDSKTRPVKYGEISFNGRNLFYMYLDEEMLMLSQIKDGEVVIENEPFELELIDENERIADTKESTLQLLWWYDDYYLLSGKQRIRYQGEDGQAKSREVNFFTKIKVDDFI</sequence>
<dbReference type="EMBL" id="JAUFQS010000008">
    <property type="protein sequence ID" value="MDN3688198.1"/>
    <property type="molecule type" value="Genomic_DNA"/>
</dbReference>
<feature type="chain" id="PRO_5045605327" evidence="1">
    <location>
        <begin position="22"/>
        <end position="529"/>
    </location>
</feature>
<dbReference type="RefSeq" id="WP_240459413.1">
    <property type="nucleotide sequence ID" value="NZ_JAUFQS010000008.1"/>
</dbReference>
<accession>A0ABT8C986</accession>
<protein>
    <submittedName>
        <fullName evidence="2">Transcriptional regulator</fullName>
    </submittedName>
</protein>
<name>A0ABT8C986_9BACT</name>
<evidence type="ECO:0000313" key="2">
    <source>
        <dbReference type="EMBL" id="MDN3688198.1"/>
    </source>
</evidence>
<comment type="caution">
    <text evidence="2">The sequence shown here is derived from an EMBL/GenBank/DDBJ whole genome shotgun (WGS) entry which is preliminary data.</text>
</comment>
<dbReference type="Proteomes" id="UP001236663">
    <property type="component" value="Unassembled WGS sequence"/>
</dbReference>
<evidence type="ECO:0000256" key="1">
    <source>
        <dbReference type="SAM" id="SignalP"/>
    </source>
</evidence>
<gene>
    <name evidence="2" type="ORF">QWZ15_10180</name>
</gene>
<proteinExistence type="predicted"/>
<keyword evidence="1" id="KW-0732">Signal</keyword>
<feature type="signal peptide" evidence="1">
    <location>
        <begin position="1"/>
        <end position="21"/>
    </location>
</feature>
<reference evidence="3" key="1">
    <citation type="journal article" date="2019" name="Int. J. Syst. Evol. Microbiol.">
        <title>The Global Catalogue of Microorganisms (GCM) 10K type strain sequencing project: providing services to taxonomists for standard genome sequencing and annotation.</title>
        <authorList>
            <consortium name="The Broad Institute Genomics Platform"/>
            <consortium name="The Broad Institute Genome Sequencing Center for Infectious Disease"/>
            <person name="Wu L."/>
            <person name="Ma J."/>
        </authorList>
    </citation>
    <scope>NUCLEOTIDE SEQUENCE [LARGE SCALE GENOMIC DNA]</scope>
    <source>
        <strain evidence="3">CECT 7706</strain>
    </source>
</reference>
<organism evidence="2 3">
    <name type="scientific">Cyclobacterium jeungdonense</name>
    <dbReference type="NCBI Taxonomy" id="708087"/>
    <lineage>
        <taxon>Bacteria</taxon>
        <taxon>Pseudomonadati</taxon>
        <taxon>Bacteroidota</taxon>
        <taxon>Cytophagia</taxon>
        <taxon>Cytophagales</taxon>
        <taxon>Cyclobacteriaceae</taxon>
        <taxon>Cyclobacterium</taxon>
    </lineage>
</organism>
<evidence type="ECO:0000313" key="3">
    <source>
        <dbReference type="Proteomes" id="UP001236663"/>
    </source>
</evidence>
<keyword evidence="3" id="KW-1185">Reference proteome</keyword>